<dbReference type="Proteomes" id="UP001239111">
    <property type="component" value="Chromosome 1"/>
</dbReference>
<sequence>MSISEFSVILELVRDDLTPTSNRPGLSPELKSAAVLNTLRFGAKVSTQSSFFLIGLSTMQELMTKVPFIIYKRLPPIYFKMPQTEDEWIEIANKYYKLFEYPHCCGALDGKHFKIKRPPNSGSKYCDRKDFYSIVLIAMCDARRRFTYASVGNRGGHNDAGIFQHTTLAQALINGDIKLPAPRALPGFNTVFPYQIIADRETVAAVSLDVTLDVDAAGSTTGPVSVAAVSPVLRDTLDRRSGGGVGRDRGTGLKHYCSSLGKSPVICSGEDVQLQIFAGLRKENRFPKPREPTKPGNTWTSESYIGHPEIFSWYSVGMRDRRSGGGVGRDRGTGLKHYCSSLGNSPVICSGEDVQLQIFAGLRKENHFPKPREPTKPGNTWTSESYIGHPEIFSWYSTLPDITGLYRVIFGHYPDITGSHRAIFGHYPGFSRAPQSFSVFVRIKTAVVWKSPGMSGKARGSKSPDNVRISPGKAR</sequence>
<organism evidence="1 2">
    <name type="scientific">Eretmocerus hayati</name>
    <dbReference type="NCBI Taxonomy" id="131215"/>
    <lineage>
        <taxon>Eukaryota</taxon>
        <taxon>Metazoa</taxon>
        <taxon>Ecdysozoa</taxon>
        <taxon>Arthropoda</taxon>
        <taxon>Hexapoda</taxon>
        <taxon>Insecta</taxon>
        <taxon>Pterygota</taxon>
        <taxon>Neoptera</taxon>
        <taxon>Endopterygota</taxon>
        <taxon>Hymenoptera</taxon>
        <taxon>Apocrita</taxon>
        <taxon>Proctotrupomorpha</taxon>
        <taxon>Chalcidoidea</taxon>
        <taxon>Aphelinidae</taxon>
        <taxon>Aphelininae</taxon>
        <taxon>Eretmocerus</taxon>
    </lineage>
</organism>
<evidence type="ECO:0000313" key="1">
    <source>
        <dbReference type="EMBL" id="KAJ8682336.1"/>
    </source>
</evidence>
<keyword evidence="2" id="KW-1185">Reference proteome</keyword>
<proteinExistence type="predicted"/>
<evidence type="ECO:0000313" key="2">
    <source>
        <dbReference type="Proteomes" id="UP001239111"/>
    </source>
</evidence>
<comment type="caution">
    <text evidence="1">The sequence shown here is derived from an EMBL/GenBank/DDBJ whole genome shotgun (WGS) entry which is preliminary data.</text>
</comment>
<accession>A0ACC2PH31</accession>
<name>A0ACC2PH31_9HYME</name>
<gene>
    <name evidence="1" type="ORF">QAD02_018128</name>
</gene>
<dbReference type="EMBL" id="CM056741">
    <property type="protein sequence ID" value="KAJ8682336.1"/>
    <property type="molecule type" value="Genomic_DNA"/>
</dbReference>
<protein>
    <submittedName>
        <fullName evidence="1">Uncharacterized protein</fullName>
    </submittedName>
</protein>
<reference evidence="1" key="1">
    <citation type="submission" date="2023-04" db="EMBL/GenBank/DDBJ databases">
        <title>A chromosome-level genome assembly of the parasitoid wasp Eretmocerus hayati.</title>
        <authorList>
            <person name="Zhong Y."/>
            <person name="Liu S."/>
            <person name="Liu Y."/>
        </authorList>
    </citation>
    <scope>NUCLEOTIDE SEQUENCE</scope>
    <source>
        <strain evidence="1">ZJU_SS_LIU_2023</strain>
    </source>
</reference>